<dbReference type="Proteomes" id="UP000264036">
    <property type="component" value="Unassembled WGS sequence"/>
</dbReference>
<comment type="caution">
    <text evidence="1">The sequence shown here is derived from an EMBL/GenBank/DDBJ whole genome shotgun (WGS) entry which is preliminary data.</text>
</comment>
<gene>
    <name evidence="1" type="ORF">DD666_08815</name>
</gene>
<evidence type="ECO:0008006" key="3">
    <source>
        <dbReference type="Google" id="ProtNLM"/>
    </source>
</evidence>
<name>A0A356LF11_9BURK</name>
<evidence type="ECO:0000313" key="1">
    <source>
        <dbReference type="EMBL" id="HBP29502.1"/>
    </source>
</evidence>
<protein>
    <recommendedName>
        <fullName evidence="3">Intracellular sulfur oxidation protein, DsrE/DsrF family</fullName>
    </recommendedName>
</protein>
<reference evidence="1 2" key="1">
    <citation type="journal article" date="2018" name="Nat. Biotechnol.">
        <title>A standardized bacterial taxonomy based on genome phylogeny substantially revises the tree of life.</title>
        <authorList>
            <person name="Parks D.H."/>
            <person name="Chuvochina M."/>
            <person name="Waite D.W."/>
            <person name="Rinke C."/>
            <person name="Skarshewski A."/>
            <person name="Chaumeil P.A."/>
            <person name="Hugenholtz P."/>
        </authorList>
    </citation>
    <scope>NUCLEOTIDE SEQUENCE [LARGE SCALE GENOMIC DNA]</scope>
    <source>
        <strain evidence="1">UBA10707</strain>
    </source>
</reference>
<dbReference type="AlphaFoldDB" id="A0A356LF11"/>
<sequence>MTDQAVLKVVLHAPTADALQRARSNAGNLLREQPDAHVKIVLNAQAVIAALDEPQEQLDAITWLCPNTLNRAARQNRAPLQVLPHGAIAELARLQQDGWVYIRA</sequence>
<dbReference type="EMBL" id="DOEK01000023">
    <property type="protein sequence ID" value="HBP29502.1"/>
    <property type="molecule type" value="Genomic_DNA"/>
</dbReference>
<dbReference type="InterPro" id="IPR027396">
    <property type="entry name" value="DsrEFH-like"/>
</dbReference>
<evidence type="ECO:0000313" key="2">
    <source>
        <dbReference type="Proteomes" id="UP000264036"/>
    </source>
</evidence>
<proteinExistence type="predicted"/>
<accession>A0A356LF11</accession>
<organism evidence="1 2">
    <name type="scientific">Advenella kashmirensis</name>
    <dbReference type="NCBI Taxonomy" id="310575"/>
    <lineage>
        <taxon>Bacteria</taxon>
        <taxon>Pseudomonadati</taxon>
        <taxon>Pseudomonadota</taxon>
        <taxon>Betaproteobacteria</taxon>
        <taxon>Burkholderiales</taxon>
        <taxon>Alcaligenaceae</taxon>
    </lineage>
</organism>
<dbReference type="SUPFAM" id="SSF75169">
    <property type="entry name" value="DsrEFH-like"/>
    <property type="match status" value="1"/>
</dbReference>
<dbReference type="Gene3D" id="3.40.1260.10">
    <property type="entry name" value="DsrEFH-like"/>
    <property type="match status" value="1"/>
</dbReference>